<dbReference type="InterPro" id="IPR036390">
    <property type="entry name" value="WH_DNA-bd_sf"/>
</dbReference>
<dbReference type="Proteomes" id="UP000319383">
    <property type="component" value="Chromosome"/>
</dbReference>
<evidence type="ECO:0000256" key="3">
    <source>
        <dbReference type="ARBA" id="ARBA00023125"/>
    </source>
</evidence>
<evidence type="ECO:0000256" key="4">
    <source>
        <dbReference type="ARBA" id="ARBA00023163"/>
    </source>
</evidence>
<dbReference type="GO" id="GO:0045892">
    <property type="term" value="P:negative regulation of DNA-templated transcription"/>
    <property type="evidence" value="ECO:0007669"/>
    <property type="project" value="InterPro"/>
</dbReference>
<dbReference type="InterPro" id="IPR005650">
    <property type="entry name" value="BlaI_family"/>
</dbReference>
<dbReference type="InterPro" id="IPR036388">
    <property type="entry name" value="WH-like_DNA-bd_sf"/>
</dbReference>
<gene>
    <name evidence="5" type="primary">blaI_1</name>
    <name evidence="5" type="ORF">Mal52_03240</name>
</gene>
<dbReference type="KEGG" id="sdyn:Mal52_03240"/>
<dbReference type="AlphaFoldDB" id="A0A517ZHC0"/>
<keyword evidence="4" id="KW-0804">Transcription</keyword>
<accession>A0A517ZHC0</accession>
<protein>
    <submittedName>
        <fullName evidence="5">Penicillinase repressor</fullName>
    </submittedName>
</protein>
<keyword evidence="6" id="KW-1185">Reference proteome</keyword>
<dbReference type="Gene3D" id="1.10.4040.10">
    <property type="entry name" value="Penicillinase repressor domain"/>
    <property type="match status" value="1"/>
</dbReference>
<keyword evidence="2" id="KW-0805">Transcription regulation</keyword>
<dbReference type="GO" id="GO:0003677">
    <property type="term" value="F:DNA binding"/>
    <property type="evidence" value="ECO:0007669"/>
    <property type="project" value="UniProtKB-KW"/>
</dbReference>
<evidence type="ECO:0000313" key="5">
    <source>
        <dbReference type="EMBL" id="QDU41870.1"/>
    </source>
</evidence>
<dbReference type="EMBL" id="CP036276">
    <property type="protein sequence ID" value="QDU41870.1"/>
    <property type="molecule type" value="Genomic_DNA"/>
</dbReference>
<keyword evidence="3" id="KW-0238">DNA-binding</keyword>
<dbReference type="PIRSF" id="PIRSF019455">
    <property type="entry name" value="CopR_AtkY"/>
    <property type="match status" value="1"/>
</dbReference>
<dbReference type="RefSeq" id="WP_145373858.1">
    <property type="nucleotide sequence ID" value="NZ_CP036276.1"/>
</dbReference>
<dbReference type="SUPFAM" id="SSF46785">
    <property type="entry name" value="Winged helix' DNA-binding domain"/>
    <property type="match status" value="1"/>
</dbReference>
<sequence>MPIQRRHVADAELAVLEVLWDHSPRTIRQLTDILYPGGTTSEYATVQKLLQRLEDKGCVSRDRSQSAHQFSPSIARDDLIGEQLEQVAQKLCDGSLTPLLMHLTSNVRLKKRERELLKKMIDEAK</sequence>
<evidence type="ECO:0000313" key="6">
    <source>
        <dbReference type="Proteomes" id="UP000319383"/>
    </source>
</evidence>
<dbReference type="Pfam" id="PF03965">
    <property type="entry name" value="Penicillinase_R"/>
    <property type="match status" value="1"/>
</dbReference>
<evidence type="ECO:0000256" key="1">
    <source>
        <dbReference type="ARBA" id="ARBA00011046"/>
    </source>
</evidence>
<dbReference type="Gene3D" id="1.10.10.10">
    <property type="entry name" value="Winged helix-like DNA-binding domain superfamily/Winged helix DNA-binding domain"/>
    <property type="match status" value="1"/>
</dbReference>
<proteinExistence type="inferred from homology"/>
<organism evidence="5 6">
    <name type="scientific">Symmachiella dynata</name>
    <dbReference type="NCBI Taxonomy" id="2527995"/>
    <lineage>
        <taxon>Bacteria</taxon>
        <taxon>Pseudomonadati</taxon>
        <taxon>Planctomycetota</taxon>
        <taxon>Planctomycetia</taxon>
        <taxon>Planctomycetales</taxon>
        <taxon>Planctomycetaceae</taxon>
        <taxon>Symmachiella</taxon>
    </lineage>
</organism>
<name>A0A517ZHC0_9PLAN</name>
<reference evidence="5 6" key="1">
    <citation type="submission" date="2019-02" db="EMBL/GenBank/DDBJ databases">
        <title>Deep-cultivation of Planctomycetes and their phenomic and genomic characterization uncovers novel biology.</title>
        <authorList>
            <person name="Wiegand S."/>
            <person name="Jogler M."/>
            <person name="Boedeker C."/>
            <person name="Pinto D."/>
            <person name="Vollmers J."/>
            <person name="Rivas-Marin E."/>
            <person name="Kohn T."/>
            <person name="Peeters S.H."/>
            <person name="Heuer A."/>
            <person name="Rast P."/>
            <person name="Oberbeckmann S."/>
            <person name="Bunk B."/>
            <person name="Jeske O."/>
            <person name="Meyerdierks A."/>
            <person name="Storesund J.E."/>
            <person name="Kallscheuer N."/>
            <person name="Luecker S."/>
            <person name="Lage O.M."/>
            <person name="Pohl T."/>
            <person name="Merkel B.J."/>
            <person name="Hornburger P."/>
            <person name="Mueller R.-W."/>
            <person name="Bruemmer F."/>
            <person name="Labrenz M."/>
            <person name="Spormann A.M."/>
            <person name="Op den Camp H."/>
            <person name="Overmann J."/>
            <person name="Amann R."/>
            <person name="Jetten M.S.M."/>
            <person name="Mascher T."/>
            <person name="Medema M.H."/>
            <person name="Devos D.P."/>
            <person name="Kaster A.-K."/>
            <person name="Ovreas L."/>
            <person name="Rohde M."/>
            <person name="Galperin M.Y."/>
            <person name="Jogler C."/>
        </authorList>
    </citation>
    <scope>NUCLEOTIDE SEQUENCE [LARGE SCALE GENOMIC DNA]</scope>
    <source>
        <strain evidence="5 6">Mal52</strain>
    </source>
</reference>
<comment type="similarity">
    <text evidence="1">Belongs to the BlaI transcriptional regulatory family.</text>
</comment>
<evidence type="ECO:0000256" key="2">
    <source>
        <dbReference type="ARBA" id="ARBA00023015"/>
    </source>
</evidence>